<dbReference type="UniPathway" id="UPA00253">
    <property type="reaction ID" value="UER00330"/>
</dbReference>
<dbReference type="CDD" id="cd06123">
    <property type="entry name" value="cupin_HAO"/>
    <property type="match status" value="1"/>
</dbReference>
<evidence type="ECO:0000256" key="3">
    <source>
        <dbReference type="ARBA" id="ARBA00022642"/>
    </source>
</evidence>
<feature type="binding site" evidence="8">
    <location>
        <position position="161"/>
    </location>
    <ligand>
        <name>a divalent metal cation</name>
        <dbReference type="ChEBI" id="CHEBI:60240"/>
    </ligand>
</feature>
<dbReference type="GO" id="GO:0008198">
    <property type="term" value="F:ferrous iron binding"/>
    <property type="evidence" value="ECO:0007669"/>
    <property type="project" value="UniProtKB-UniRule"/>
</dbReference>
<evidence type="ECO:0000256" key="6">
    <source>
        <dbReference type="ARBA" id="ARBA00023002"/>
    </source>
</evidence>
<dbReference type="STRING" id="747725.A0A168L8R4"/>
<dbReference type="InterPro" id="IPR010329">
    <property type="entry name" value="3hydroanth_dOase"/>
</dbReference>
<feature type="binding site" evidence="8">
    <location>
        <position position="45"/>
    </location>
    <ligand>
        <name>O2</name>
        <dbReference type="ChEBI" id="CHEBI:15379"/>
    </ligand>
</feature>
<feature type="binding site" evidence="8">
    <location>
        <position position="107"/>
    </location>
    <ligand>
        <name>substrate</name>
    </ligand>
</feature>
<evidence type="ECO:0000256" key="4">
    <source>
        <dbReference type="ARBA" id="ARBA00022723"/>
    </source>
</evidence>
<feature type="binding site" evidence="8">
    <location>
        <position position="122"/>
    </location>
    <ligand>
        <name>a divalent metal cation</name>
        <dbReference type="ChEBI" id="CHEBI:60240"/>
    </ligand>
</feature>
<dbReference type="EMBL" id="AMYB01000004">
    <property type="protein sequence ID" value="OAD03237.1"/>
    <property type="molecule type" value="Genomic_DNA"/>
</dbReference>
<dbReference type="NCBIfam" id="NF009763">
    <property type="entry name" value="PRK13264.1"/>
    <property type="match status" value="1"/>
</dbReference>
<name>A0A168L8R4_MUCCL</name>
<evidence type="ECO:0000256" key="7">
    <source>
        <dbReference type="ARBA" id="ARBA00023004"/>
    </source>
</evidence>
<dbReference type="NCBIfam" id="TIGR03037">
    <property type="entry name" value="anthran_nbaC"/>
    <property type="match status" value="1"/>
</dbReference>
<keyword evidence="5 8" id="KW-0223">Dioxygenase</keyword>
<evidence type="ECO:0000256" key="2">
    <source>
        <dbReference type="ARBA" id="ARBA00002752"/>
    </source>
</evidence>
<feature type="binding site" evidence="8">
    <location>
        <position position="164"/>
    </location>
    <ligand>
        <name>a divalent metal cation</name>
        <dbReference type="ChEBI" id="CHEBI:60240"/>
    </ligand>
</feature>
<evidence type="ECO:0000256" key="5">
    <source>
        <dbReference type="ARBA" id="ARBA00022964"/>
    </source>
</evidence>
<evidence type="ECO:0000256" key="8">
    <source>
        <dbReference type="HAMAP-Rule" id="MF_03019"/>
    </source>
</evidence>
<dbReference type="InterPro" id="IPR011051">
    <property type="entry name" value="RmlC_Cupin_sf"/>
</dbReference>
<dbReference type="SUPFAM" id="SSF51182">
    <property type="entry name" value="RmlC-like cupins"/>
    <property type="match status" value="1"/>
</dbReference>
<dbReference type="Proteomes" id="UP000077051">
    <property type="component" value="Unassembled WGS sequence"/>
</dbReference>
<evidence type="ECO:0000313" key="10">
    <source>
        <dbReference type="Proteomes" id="UP000077051"/>
    </source>
</evidence>
<evidence type="ECO:0000313" key="9">
    <source>
        <dbReference type="EMBL" id="OAD03237.1"/>
    </source>
</evidence>
<keyword evidence="6 8" id="KW-0560">Oxidoreductase</keyword>
<dbReference type="Pfam" id="PF06052">
    <property type="entry name" value="3-HAO"/>
    <property type="match status" value="1"/>
</dbReference>
<comment type="function">
    <text evidence="2 8">Catalyzes the oxidative ring opening of 3-hydroxyanthranilate to 2-amino-3-carboxymuconate semialdehyde, which spontaneously cyclizes to quinolinate.</text>
</comment>
<dbReference type="HAMAP" id="MF_00825">
    <property type="entry name" value="3_HAO"/>
    <property type="match status" value="1"/>
</dbReference>
<feature type="binding site" evidence="8">
    <location>
        <position position="55"/>
    </location>
    <ligand>
        <name>Fe cation</name>
        <dbReference type="ChEBI" id="CHEBI:24875"/>
        <note>catalytic</note>
    </ligand>
</feature>
<comment type="catalytic activity">
    <reaction evidence="8">
        <text>3-hydroxyanthranilate + O2 = (2Z,4Z)-2-amino-3-carboxymuconate 6-semialdehyde</text>
        <dbReference type="Rhea" id="RHEA:17953"/>
        <dbReference type="ChEBI" id="CHEBI:15379"/>
        <dbReference type="ChEBI" id="CHEBI:36559"/>
        <dbReference type="ChEBI" id="CHEBI:77612"/>
        <dbReference type="EC" id="1.13.11.6"/>
    </reaction>
</comment>
<dbReference type="GO" id="GO:0005737">
    <property type="term" value="C:cytoplasm"/>
    <property type="evidence" value="ECO:0007669"/>
    <property type="project" value="UniProtKB-SubCell"/>
</dbReference>
<dbReference type="GO" id="GO:0000334">
    <property type="term" value="F:3-hydroxyanthranilate 3,4-dioxygenase activity"/>
    <property type="evidence" value="ECO:0007669"/>
    <property type="project" value="UniProtKB-UniRule"/>
</dbReference>
<comment type="cofactor">
    <cofactor evidence="1 8">
        <name>Fe(2+)</name>
        <dbReference type="ChEBI" id="CHEBI:29033"/>
    </cofactor>
</comment>
<dbReference type="GO" id="GO:0034354">
    <property type="term" value="P:'de novo' NAD+ biosynthetic process from L-tryptophan"/>
    <property type="evidence" value="ECO:0007669"/>
    <property type="project" value="UniProtKB-UniRule"/>
</dbReference>
<proteinExistence type="inferred from homology"/>
<accession>A0A168L8R4</accession>
<comment type="similarity">
    <text evidence="8">Belongs to the 3-HAO family.</text>
</comment>
<dbReference type="GO" id="GO:0019805">
    <property type="term" value="P:quinolinate biosynthetic process"/>
    <property type="evidence" value="ECO:0007669"/>
    <property type="project" value="UniProtKB-UniRule"/>
</dbReference>
<dbReference type="VEuPathDB" id="FungiDB:MUCCIDRAFT_142157"/>
<dbReference type="GO" id="GO:0043420">
    <property type="term" value="P:anthranilate metabolic process"/>
    <property type="evidence" value="ECO:0007669"/>
    <property type="project" value="UniProtKB-UniRule"/>
</dbReference>
<feature type="binding site" evidence="8">
    <location>
        <position position="97"/>
    </location>
    <ligand>
        <name>substrate</name>
    </ligand>
</feature>
<evidence type="ECO:0000256" key="1">
    <source>
        <dbReference type="ARBA" id="ARBA00001954"/>
    </source>
</evidence>
<reference evidence="9 10" key="1">
    <citation type="submission" date="2015-06" db="EMBL/GenBank/DDBJ databases">
        <title>Expansion of signal transduction pathways in fungi by whole-genome duplication.</title>
        <authorList>
            <consortium name="DOE Joint Genome Institute"/>
            <person name="Corrochano L.M."/>
            <person name="Kuo A."/>
            <person name="Marcet-Houben M."/>
            <person name="Polaino S."/>
            <person name="Salamov A."/>
            <person name="Villalobos J.M."/>
            <person name="Alvarez M.I."/>
            <person name="Avalos J."/>
            <person name="Benito E.P."/>
            <person name="Benoit I."/>
            <person name="Burger G."/>
            <person name="Camino L.P."/>
            <person name="Canovas D."/>
            <person name="Cerda-Olmedo E."/>
            <person name="Cheng J.-F."/>
            <person name="Dominguez A."/>
            <person name="Elias M."/>
            <person name="Eslava A.P."/>
            <person name="Glaser F."/>
            <person name="Grimwood J."/>
            <person name="Gutierrez G."/>
            <person name="Heitman J."/>
            <person name="Henrissat B."/>
            <person name="Iturriaga E.A."/>
            <person name="Lang B.F."/>
            <person name="Lavin J.L."/>
            <person name="Lee S."/>
            <person name="Li W."/>
            <person name="Lindquist E."/>
            <person name="Lopez-Garcia S."/>
            <person name="Luque E.M."/>
            <person name="Marcos A.T."/>
            <person name="Martin J."/>
            <person name="Mccluskey K."/>
            <person name="Medina H.R."/>
            <person name="Miralles-Duran A."/>
            <person name="Miyazaki A."/>
            <person name="Munoz-Torres E."/>
            <person name="Oguiza J.A."/>
            <person name="Ohm R."/>
            <person name="Olmedo M."/>
            <person name="Orejas M."/>
            <person name="Ortiz-Castellanos L."/>
            <person name="Pisabarro A.G."/>
            <person name="Rodriguez-Romero J."/>
            <person name="Ruiz-Herrera J."/>
            <person name="Ruiz-Vazquez R."/>
            <person name="Sanz C."/>
            <person name="Schackwitz W."/>
            <person name="Schmutz J."/>
            <person name="Shahriari M."/>
            <person name="Shelest E."/>
            <person name="Silva-Franco F."/>
            <person name="Soanes D."/>
            <person name="Syed K."/>
            <person name="Tagua V.G."/>
            <person name="Talbot N.J."/>
            <person name="Thon M."/>
            <person name="De Vries R.P."/>
            <person name="Wiebenga A."/>
            <person name="Yadav J.S."/>
            <person name="Braun E.L."/>
            <person name="Baker S."/>
            <person name="Garre V."/>
            <person name="Horwitz B."/>
            <person name="Torres-Martinez S."/>
            <person name="Idnurm A."/>
            <person name="Herrera-Estrella A."/>
            <person name="Gabaldon T."/>
            <person name="Grigoriev I.V."/>
        </authorList>
    </citation>
    <scope>NUCLEOTIDE SEQUENCE [LARGE SCALE GENOMIC DNA]</scope>
    <source>
        <strain evidence="9 10">CBS 277.49</strain>
    </source>
</reference>
<feature type="binding site" evidence="8">
    <location>
        <position position="93"/>
    </location>
    <ligand>
        <name>Fe cation</name>
        <dbReference type="ChEBI" id="CHEBI:24875"/>
        <note>catalytic</note>
    </ligand>
</feature>
<dbReference type="Gene3D" id="2.60.120.10">
    <property type="entry name" value="Jelly Rolls"/>
    <property type="match status" value="1"/>
</dbReference>
<feature type="binding site" evidence="8">
    <location>
        <position position="49"/>
    </location>
    <ligand>
        <name>Fe cation</name>
        <dbReference type="ChEBI" id="CHEBI:24875"/>
        <note>catalytic</note>
    </ligand>
</feature>
<comment type="caution">
    <text evidence="9">The sequence shown here is derived from an EMBL/GenBank/DDBJ whole genome shotgun (WGS) entry which is preliminary data.</text>
</comment>
<comment type="subcellular location">
    <subcellularLocation>
        <location evidence="8">Cytoplasm</location>
    </subcellularLocation>
</comment>
<feature type="binding site" evidence="8">
    <location>
        <position position="127"/>
    </location>
    <ligand>
        <name>a divalent metal cation</name>
        <dbReference type="ChEBI" id="CHEBI:60240"/>
    </ligand>
</feature>
<comment type="pathway">
    <text evidence="8">Cofactor biosynthesis; NAD(+) biosynthesis; quinolinate from L-kynurenine: step 3/3.</text>
</comment>
<dbReference type="AlphaFoldDB" id="A0A168L8R4"/>
<keyword evidence="10" id="KW-1185">Reference proteome</keyword>
<dbReference type="EC" id="1.13.11.6" evidence="8"/>
<keyword evidence="8" id="KW-0963">Cytoplasm</keyword>
<gene>
    <name evidence="8" type="primary">BNA1</name>
    <name evidence="9" type="ORF">MUCCIDRAFT_142157</name>
</gene>
<keyword evidence="3 8" id="KW-0662">Pyridine nucleotide biosynthesis</keyword>
<dbReference type="PANTHER" id="PTHR15497">
    <property type="entry name" value="3-HYDROXYANTHRANILATE 3,4-DIOXYGENASE"/>
    <property type="match status" value="1"/>
</dbReference>
<keyword evidence="4 8" id="KW-0479">Metal-binding</keyword>
<feature type="binding site" evidence="8">
    <location>
        <position position="55"/>
    </location>
    <ligand>
        <name>substrate</name>
    </ligand>
</feature>
<dbReference type="InterPro" id="IPR014710">
    <property type="entry name" value="RmlC-like_jellyroll"/>
</dbReference>
<dbReference type="OrthoDB" id="204928at2759"/>
<dbReference type="GO" id="GO:0006569">
    <property type="term" value="P:L-tryptophan catabolic process"/>
    <property type="evidence" value="ECO:0007669"/>
    <property type="project" value="UniProtKB-UniRule"/>
</dbReference>
<dbReference type="PANTHER" id="PTHR15497:SF1">
    <property type="entry name" value="3-HYDROXYANTHRANILATE 3,4-DIOXYGENASE"/>
    <property type="match status" value="1"/>
</dbReference>
<keyword evidence="7 8" id="KW-0408">Iron</keyword>
<protein>
    <recommendedName>
        <fullName evidence="8">3-hydroxyanthranilate 3,4-dioxygenase</fullName>
        <ecNumber evidence="8">1.13.11.6</ecNumber>
    </recommendedName>
    <alternativeName>
        <fullName evidence="8">3-hydroxyanthranilate oxygenase</fullName>
        <shortName evidence="8">3-HAO</shortName>
    </alternativeName>
    <alternativeName>
        <fullName evidence="8">3-hydroxyanthranilic acid dioxygenase</fullName>
        <shortName evidence="8">HAD</shortName>
    </alternativeName>
    <alternativeName>
        <fullName evidence="8">Biosynthesis of nicotinic acid protein 1</fullName>
    </alternativeName>
</protein>
<organism evidence="9 10">
    <name type="scientific">Mucor lusitanicus CBS 277.49</name>
    <dbReference type="NCBI Taxonomy" id="747725"/>
    <lineage>
        <taxon>Eukaryota</taxon>
        <taxon>Fungi</taxon>
        <taxon>Fungi incertae sedis</taxon>
        <taxon>Mucoromycota</taxon>
        <taxon>Mucoromycotina</taxon>
        <taxon>Mucoromycetes</taxon>
        <taxon>Mucorales</taxon>
        <taxon>Mucorineae</taxon>
        <taxon>Mucoraceae</taxon>
        <taxon>Mucor</taxon>
    </lineage>
</organism>
<sequence>MLPPPINFPKWVKENSNKLQPPVNNFLLFKGQDTIIMVVGGPNKRTDYHVNETEEWFYQVKGNLTIKVVDDGVFRDIEVEEGDMFLLPPNTPHNPVRYQDTIGIVVERVRLPHHVDSLRWYCEKEDCREIVYQESFHCVDLGTQLKPVIERFAESEALRTCKKCGHLNSHK</sequence>